<feature type="region of interest" description="Disordered" evidence="1">
    <location>
        <begin position="1"/>
        <end position="60"/>
    </location>
</feature>
<feature type="compositionally biased region" description="Basic and acidic residues" evidence="1">
    <location>
        <begin position="196"/>
        <end position="213"/>
    </location>
</feature>
<feature type="compositionally biased region" description="Polar residues" evidence="1">
    <location>
        <begin position="1"/>
        <end position="10"/>
    </location>
</feature>
<dbReference type="Proteomes" id="UP001165042">
    <property type="component" value="Unassembled WGS sequence"/>
</dbReference>
<dbReference type="InterPro" id="IPR046036">
    <property type="entry name" value="DUF5994"/>
</dbReference>
<organism evidence="2 3">
    <name type="scientific">Actinokineospora globicatena</name>
    <dbReference type="NCBI Taxonomy" id="103729"/>
    <lineage>
        <taxon>Bacteria</taxon>
        <taxon>Bacillati</taxon>
        <taxon>Actinomycetota</taxon>
        <taxon>Actinomycetes</taxon>
        <taxon>Pseudonocardiales</taxon>
        <taxon>Pseudonocardiaceae</taxon>
        <taxon>Actinokineospora</taxon>
    </lineage>
</organism>
<dbReference type="EMBL" id="BSSD01000001">
    <property type="protein sequence ID" value="GLW89678.1"/>
    <property type="molecule type" value="Genomic_DNA"/>
</dbReference>
<comment type="caution">
    <text evidence="2">The sequence shown here is derived from an EMBL/GenBank/DDBJ whole genome shotgun (WGS) entry which is preliminary data.</text>
</comment>
<proteinExistence type="predicted"/>
<dbReference type="Pfam" id="PF19457">
    <property type="entry name" value="DUF5994"/>
    <property type="match status" value="1"/>
</dbReference>
<feature type="region of interest" description="Disordered" evidence="1">
    <location>
        <begin position="164"/>
        <end position="213"/>
    </location>
</feature>
<keyword evidence="3" id="KW-1185">Reference proteome</keyword>
<gene>
    <name evidence="2" type="ORF">Aglo03_04940</name>
</gene>
<name>A0A9W6QFV2_9PSEU</name>
<sequence>MTVRSQNSWRPTGKTAGVAPNRSNPTDPTTDTGCRWALKPSEGAPGPVDGGWWPRSTDPSTEFPPLVADMAASGMAVRRVTYNLNAWDRSDPEIVVGDAVVRMEGVHATHPQSVTLIGPDGTGTRLLVIPPATPGGAARAALRAATDVDSTASVADILEWNNVSVPDRGVGDASPGAPAEASPPVHRSRTPTRAHKTGDDERWESEGGRSDLR</sequence>
<protein>
    <submittedName>
        <fullName evidence="2">Uncharacterized protein</fullName>
    </submittedName>
</protein>
<feature type="compositionally biased region" description="Polar residues" evidence="1">
    <location>
        <begin position="21"/>
        <end position="32"/>
    </location>
</feature>
<accession>A0A9W6QFV2</accession>
<evidence type="ECO:0000313" key="2">
    <source>
        <dbReference type="EMBL" id="GLW89678.1"/>
    </source>
</evidence>
<evidence type="ECO:0000256" key="1">
    <source>
        <dbReference type="SAM" id="MobiDB-lite"/>
    </source>
</evidence>
<reference evidence="2" key="1">
    <citation type="submission" date="2023-02" db="EMBL/GenBank/DDBJ databases">
        <title>Actinokineospora globicatena NBRC 15670.</title>
        <authorList>
            <person name="Ichikawa N."/>
            <person name="Sato H."/>
            <person name="Tonouchi N."/>
        </authorList>
    </citation>
    <scope>NUCLEOTIDE SEQUENCE</scope>
    <source>
        <strain evidence="2">NBRC 15670</strain>
    </source>
</reference>
<feature type="compositionally biased region" description="Low complexity" evidence="1">
    <location>
        <begin position="173"/>
        <end position="184"/>
    </location>
</feature>
<dbReference type="AlphaFoldDB" id="A0A9W6QFV2"/>
<evidence type="ECO:0000313" key="3">
    <source>
        <dbReference type="Proteomes" id="UP001165042"/>
    </source>
</evidence>
<feature type="compositionally biased region" description="Basic residues" evidence="1">
    <location>
        <begin position="186"/>
        <end position="195"/>
    </location>
</feature>
<dbReference type="RefSeq" id="WP_285607104.1">
    <property type="nucleotide sequence ID" value="NZ_BSSD01000001.1"/>
</dbReference>